<accession>A0ABU8FFJ2</accession>
<dbReference type="InterPro" id="IPR005835">
    <property type="entry name" value="NTP_transferase_dom"/>
</dbReference>
<dbReference type="CDD" id="cd02213">
    <property type="entry name" value="cupin_PMI_typeII_C"/>
    <property type="match status" value="1"/>
</dbReference>
<dbReference type="RefSeq" id="WP_336472162.1">
    <property type="nucleotide sequence ID" value="NZ_JBAWSX010000004.1"/>
</dbReference>
<dbReference type="Pfam" id="PF01050">
    <property type="entry name" value="MannoseP_isomer"/>
    <property type="match status" value="1"/>
</dbReference>
<dbReference type="Pfam" id="PF22640">
    <property type="entry name" value="ManC_GMP_beta-helix"/>
    <property type="match status" value="1"/>
</dbReference>
<dbReference type="Proteomes" id="UP001372526">
    <property type="component" value="Unassembled WGS sequence"/>
</dbReference>
<keyword evidence="5" id="KW-1185">Reference proteome</keyword>
<evidence type="ECO:0000313" key="5">
    <source>
        <dbReference type="Proteomes" id="UP001372526"/>
    </source>
</evidence>
<comment type="caution">
    <text evidence="4">The sequence shown here is derived from an EMBL/GenBank/DDBJ whole genome shotgun (WGS) entry which is preliminary data.</text>
</comment>
<dbReference type="SUPFAM" id="SSF51182">
    <property type="entry name" value="RmlC-like cupins"/>
    <property type="match status" value="1"/>
</dbReference>
<dbReference type="InterPro" id="IPR051161">
    <property type="entry name" value="Mannose-6P_isomerase_type2"/>
</dbReference>
<dbReference type="Pfam" id="PF00483">
    <property type="entry name" value="NTP_transferase"/>
    <property type="match status" value="1"/>
</dbReference>
<evidence type="ECO:0000259" key="3">
    <source>
        <dbReference type="Pfam" id="PF22640"/>
    </source>
</evidence>
<dbReference type="InterPro" id="IPR001538">
    <property type="entry name" value="Man6P_isomerase-2_C"/>
</dbReference>
<dbReference type="InterPro" id="IPR054566">
    <property type="entry name" value="ManC/GMP-like_b-helix"/>
</dbReference>
<proteinExistence type="predicted"/>
<dbReference type="SUPFAM" id="SSF53448">
    <property type="entry name" value="Nucleotide-diphospho-sugar transferases"/>
    <property type="match status" value="1"/>
</dbReference>
<dbReference type="InterPro" id="IPR029044">
    <property type="entry name" value="Nucleotide-diphossugar_trans"/>
</dbReference>
<organism evidence="4 5">
    <name type="scientific">Bacillus bruguierae</name>
    <dbReference type="NCBI Taxonomy" id="3127667"/>
    <lineage>
        <taxon>Bacteria</taxon>
        <taxon>Bacillati</taxon>
        <taxon>Bacillota</taxon>
        <taxon>Bacilli</taxon>
        <taxon>Bacillales</taxon>
        <taxon>Bacillaceae</taxon>
        <taxon>Bacillus</taxon>
    </lineage>
</organism>
<feature type="domain" description="MannoseP isomerase/GMP-like beta-helix" evidence="3">
    <location>
        <begin position="296"/>
        <end position="334"/>
    </location>
</feature>
<evidence type="ECO:0000313" key="4">
    <source>
        <dbReference type="EMBL" id="MEI4801461.1"/>
    </source>
</evidence>
<dbReference type="InterPro" id="IPR014710">
    <property type="entry name" value="RmlC-like_jellyroll"/>
</dbReference>
<evidence type="ECO:0000259" key="2">
    <source>
        <dbReference type="Pfam" id="PF01050"/>
    </source>
</evidence>
<gene>
    <name evidence="4" type="ORF">WAZ07_09000</name>
</gene>
<dbReference type="EMBL" id="JBAWSX010000004">
    <property type="protein sequence ID" value="MEI4801461.1"/>
    <property type="molecule type" value="Genomic_DNA"/>
</dbReference>
<feature type="domain" description="Mannose-6-phosphate isomerase type II C-terminal" evidence="2">
    <location>
        <begin position="343"/>
        <end position="446"/>
    </location>
</feature>
<feature type="domain" description="Nucleotidyl transferase" evidence="1">
    <location>
        <begin position="4"/>
        <end position="272"/>
    </location>
</feature>
<protein>
    <submittedName>
        <fullName evidence="4">Sugar phosphate nucleotidyltransferase</fullName>
    </submittedName>
</protein>
<name>A0ABU8FFJ2_9BACI</name>
<dbReference type="Gene3D" id="2.60.120.10">
    <property type="entry name" value="Jelly Rolls"/>
    <property type="match status" value="1"/>
</dbReference>
<dbReference type="InterPro" id="IPR011051">
    <property type="entry name" value="RmlC_Cupin_sf"/>
</dbReference>
<dbReference type="PANTHER" id="PTHR46390:SF1">
    <property type="entry name" value="MANNOSE-1-PHOSPHATE GUANYLYLTRANSFERASE"/>
    <property type="match status" value="1"/>
</dbReference>
<evidence type="ECO:0000259" key="1">
    <source>
        <dbReference type="Pfam" id="PF00483"/>
    </source>
</evidence>
<dbReference type="Gene3D" id="3.90.550.10">
    <property type="entry name" value="Spore Coat Polysaccharide Biosynthesis Protein SpsA, Chain A"/>
    <property type="match status" value="1"/>
</dbReference>
<sequence length="460" mass="52628">MKLILLSGGSGKRLWPLSNDSRSKQFLKMLTCPENGLESMVQRLWRQLDLNQLLNIAYVSTSATQVDIIQNQLGTQVPLIIEPERRDTFPAIILAATYLYSIIGVNLEEVITVMPVDPFVENHFFDKVKDLENVIQQSGMDVALIGVSPTYPSTKYGYIIPDKDEVNQRQSQTYMKVKGFKEKPMEEHAEQLIQQSALWNCGVFAFKLGYIINQLEKRGLPTQYDEIIQHYEQLPKISFDYEIVEKAERIAVIPYNGYWKDLGTWNTLTEDMQTNIVGRGSISDNCINTHLINELDIPIVVLGTSNMVVAASPDGILVSDKSTSHHVKEVVKDLEQRPMFEERRWGWYRVLDYKKLAEGMEVLTKRLCVFAGKNLSYQYHHERSEVWVVVAGEGEFVLDDTLSYVKKGDVLNIPVGAKHGIKAIKDLEIVEVQMGSKLEEQDIVRLYMSWEEMKKSIENE</sequence>
<dbReference type="PANTHER" id="PTHR46390">
    <property type="entry name" value="MANNOSE-1-PHOSPHATE GUANYLYLTRANSFERASE"/>
    <property type="match status" value="1"/>
</dbReference>
<reference evidence="4 5" key="1">
    <citation type="submission" date="2024-01" db="EMBL/GenBank/DDBJ databases">
        <title>Seven novel Bacillus-like species.</title>
        <authorList>
            <person name="Liu G."/>
        </authorList>
    </citation>
    <scope>NUCLEOTIDE SEQUENCE [LARGE SCALE GENOMIC DNA]</scope>
    <source>
        <strain evidence="4 5">FJAT-51639</strain>
    </source>
</reference>